<reference evidence="2 3" key="1">
    <citation type="submission" date="2018-09" db="EMBL/GenBank/DDBJ databases">
        <title>The draft genome of Acinetobacter spp. strains.</title>
        <authorList>
            <person name="Qin J."/>
            <person name="Feng Y."/>
            <person name="Zong Z."/>
        </authorList>
    </citation>
    <scope>NUCLEOTIDE SEQUENCE [LARGE SCALE GENOMIC DNA]</scope>
    <source>
        <strain evidence="2 3">WCHAc060012</strain>
    </source>
</reference>
<gene>
    <name evidence="2" type="ORF">D7V32_15140</name>
</gene>
<proteinExistence type="predicted"/>
<accession>A0A3A8E5L0</accession>
<feature type="transmembrane region" description="Helical" evidence="1">
    <location>
        <begin position="40"/>
        <end position="66"/>
    </location>
</feature>
<dbReference type="AlphaFoldDB" id="A0A3A8E5L0"/>
<dbReference type="OrthoDB" id="6709681at2"/>
<evidence type="ECO:0000313" key="3">
    <source>
        <dbReference type="Proteomes" id="UP000282388"/>
    </source>
</evidence>
<keyword evidence="1" id="KW-0472">Membrane</keyword>
<evidence type="ECO:0000313" key="2">
    <source>
        <dbReference type="EMBL" id="RKG29428.1"/>
    </source>
</evidence>
<dbReference type="Proteomes" id="UP000282388">
    <property type="component" value="Unassembled WGS sequence"/>
</dbReference>
<evidence type="ECO:0000256" key="1">
    <source>
        <dbReference type="SAM" id="Phobius"/>
    </source>
</evidence>
<comment type="caution">
    <text evidence="2">The sequence shown here is derived from an EMBL/GenBank/DDBJ whole genome shotgun (WGS) entry which is preliminary data.</text>
</comment>
<sequence length="68" mass="7202">MSMSKISTTMLAFIGFTVVLISAISTAAFSESSFHDNFAFSLMAVACLGLIFSIAFLMLEAVLAVCNP</sequence>
<protein>
    <submittedName>
        <fullName evidence="2">Uncharacterized protein</fullName>
    </submittedName>
</protein>
<keyword evidence="1" id="KW-0812">Transmembrane</keyword>
<organism evidence="2 3">
    <name type="scientific">Acinetobacter tianfuensis</name>
    <dbReference type="NCBI Taxonomy" id="2419603"/>
    <lineage>
        <taxon>Bacteria</taxon>
        <taxon>Pseudomonadati</taxon>
        <taxon>Pseudomonadota</taxon>
        <taxon>Gammaproteobacteria</taxon>
        <taxon>Moraxellales</taxon>
        <taxon>Moraxellaceae</taxon>
        <taxon>Acinetobacter</taxon>
    </lineage>
</organism>
<dbReference type="RefSeq" id="WP_120403666.1">
    <property type="nucleotide sequence ID" value="NZ_RAXV01000042.1"/>
</dbReference>
<keyword evidence="3" id="KW-1185">Reference proteome</keyword>
<keyword evidence="1" id="KW-1133">Transmembrane helix</keyword>
<name>A0A3A8E5L0_9GAMM</name>
<dbReference type="EMBL" id="RAXV01000042">
    <property type="protein sequence ID" value="RKG29428.1"/>
    <property type="molecule type" value="Genomic_DNA"/>
</dbReference>